<keyword evidence="1" id="KW-0812">Transmembrane</keyword>
<evidence type="ECO:0000313" key="2">
    <source>
        <dbReference type="EMBL" id="MDV5087282.1"/>
    </source>
</evidence>
<protein>
    <submittedName>
        <fullName evidence="2">Uncharacterized protein</fullName>
    </submittedName>
</protein>
<keyword evidence="3" id="KW-1185">Reference proteome</keyword>
<comment type="caution">
    <text evidence="2">The sequence shown here is derived from an EMBL/GenBank/DDBJ whole genome shotgun (WGS) entry which is preliminary data.</text>
</comment>
<dbReference type="RefSeq" id="WP_317329157.1">
    <property type="nucleotide sequence ID" value="NZ_JAWJZA010000016.1"/>
</dbReference>
<proteinExistence type="predicted"/>
<evidence type="ECO:0000313" key="3">
    <source>
        <dbReference type="Proteomes" id="UP001272515"/>
    </source>
</evidence>
<reference evidence="2 3" key="1">
    <citation type="submission" date="2023-10" db="EMBL/GenBank/DDBJ databases">
        <title>Veillonella sp. nov., isolated from a pig farm feces dump.</title>
        <authorList>
            <person name="Chang Y.-H."/>
        </authorList>
    </citation>
    <scope>NUCLEOTIDE SEQUENCE [LARGE SCALE GENOMIC DNA]</scope>
    <source>
        <strain evidence="2 3">YH-vei2233</strain>
    </source>
</reference>
<name>A0ABU3Z5U2_9FIRM</name>
<feature type="transmembrane region" description="Helical" evidence="1">
    <location>
        <begin position="70"/>
        <end position="91"/>
    </location>
</feature>
<feature type="transmembrane region" description="Helical" evidence="1">
    <location>
        <begin position="43"/>
        <end position="63"/>
    </location>
</feature>
<evidence type="ECO:0000256" key="1">
    <source>
        <dbReference type="SAM" id="Phobius"/>
    </source>
</evidence>
<keyword evidence="1" id="KW-0472">Membrane</keyword>
<keyword evidence="1" id="KW-1133">Transmembrane helix</keyword>
<accession>A0ABU3Z5U2</accession>
<sequence>MAEINGVVIQPLSDGSQDREYLVEQLIFWGAGRAALAASSPKYSYVGLCANAAYMITAIGRLYDVDIKNGAVVGLVGGLGTAVATASLMLLSPFKICRVPIAVALTYALGKVANIWIQDGMPGDIGRYKPMIEEYFENGKKMASEIARDAGNSIPFTEGQRDLWAGIQNEVEWTGGQLKAKVEEKVTPLKEQWENETKYKVHDKAAEAVAKVTDKVGDKVSTAKDVATGASAMVTAAASAMAGNVKENSPVTLETVKEKAGAVLEKAPVSLDTVKEKTGVVLEKAAEVTETAKAKVEEFRNK</sequence>
<gene>
    <name evidence="2" type="ORF">RVY80_00210</name>
</gene>
<organism evidence="2 3">
    <name type="scientific">Veillonella absiana</name>
    <dbReference type="NCBI Taxonomy" id="3079305"/>
    <lineage>
        <taxon>Bacteria</taxon>
        <taxon>Bacillati</taxon>
        <taxon>Bacillota</taxon>
        <taxon>Negativicutes</taxon>
        <taxon>Veillonellales</taxon>
        <taxon>Veillonellaceae</taxon>
        <taxon>Veillonella</taxon>
    </lineage>
</organism>
<dbReference type="EMBL" id="JAWJZB010000001">
    <property type="protein sequence ID" value="MDV5087282.1"/>
    <property type="molecule type" value="Genomic_DNA"/>
</dbReference>
<dbReference type="Proteomes" id="UP001272515">
    <property type="component" value="Unassembled WGS sequence"/>
</dbReference>